<name>A0ABR3ADU6_9AGAR</name>
<dbReference type="Pfam" id="PF03998">
    <property type="entry name" value="Utp11"/>
    <property type="match status" value="1"/>
</dbReference>
<accession>A0ABR3ADU6</accession>
<dbReference type="EMBL" id="JBBXMP010000002">
    <property type="protein sequence ID" value="KAL0071753.1"/>
    <property type="molecule type" value="Genomic_DNA"/>
</dbReference>
<dbReference type="PANTHER" id="PTHR12838:SF0">
    <property type="entry name" value="U3 SMALL NUCLEOLAR RNA-ASSOCIATED PROTEIN 11-RELATED"/>
    <property type="match status" value="1"/>
</dbReference>
<evidence type="ECO:0000256" key="4">
    <source>
        <dbReference type="ARBA" id="ARBA00022552"/>
    </source>
</evidence>
<gene>
    <name evidence="7" type="ORF">AAF712_000675</name>
</gene>
<keyword evidence="4" id="KW-0698">rRNA processing</keyword>
<evidence type="ECO:0000256" key="2">
    <source>
        <dbReference type="ARBA" id="ARBA00004604"/>
    </source>
</evidence>
<dbReference type="InterPro" id="IPR007144">
    <property type="entry name" value="SSU_processome_Utp11"/>
</dbReference>
<proteinExistence type="inferred from homology"/>
<evidence type="ECO:0000313" key="8">
    <source>
        <dbReference type="Proteomes" id="UP001437256"/>
    </source>
</evidence>
<comment type="similarity">
    <text evidence="3">Belongs to the UTP11 family.</text>
</comment>
<dbReference type="PANTHER" id="PTHR12838">
    <property type="entry name" value="U3 SMALL NUCLEOLAR RNA-ASSOCIATED PROTEIN 11"/>
    <property type="match status" value="1"/>
</dbReference>
<comment type="subcellular location">
    <subcellularLocation>
        <location evidence="2">Nucleus</location>
        <location evidence="2">Nucleolus</location>
    </subcellularLocation>
</comment>
<comment type="function">
    <text evidence="1">Involved in nucleolar processing of pre-18S ribosomal RNA.</text>
</comment>
<evidence type="ECO:0000256" key="1">
    <source>
        <dbReference type="ARBA" id="ARBA00004099"/>
    </source>
</evidence>
<feature type="compositionally biased region" description="Acidic residues" evidence="6">
    <location>
        <begin position="221"/>
        <end position="233"/>
    </location>
</feature>
<feature type="region of interest" description="Disordered" evidence="6">
    <location>
        <begin position="168"/>
        <end position="233"/>
    </location>
</feature>
<evidence type="ECO:0000256" key="5">
    <source>
        <dbReference type="ARBA" id="ARBA00023242"/>
    </source>
</evidence>
<feature type="compositionally biased region" description="Acidic residues" evidence="6">
    <location>
        <begin position="297"/>
        <end position="309"/>
    </location>
</feature>
<feature type="region of interest" description="Disordered" evidence="6">
    <location>
        <begin position="292"/>
        <end position="324"/>
    </location>
</feature>
<dbReference type="Proteomes" id="UP001437256">
    <property type="component" value="Unassembled WGS sequence"/>
</dbReference>
<keyword evidence="5" id="KW-0539">Nucleus</keyword>
<evidence type="ECO:0008006" key="9">
    <source>
        <dbReference type="Google" id="ProtNLM"/>
    </source>
</evidence>
<sequence length="343" mass="39157">MTSSLRNSVHRRNHKERSQLAHRAKLGLLEKHADYVKRARDYHSKQDRLTRLKQKAAEKNKDEFYFSMAKEKTKGGVHVKDRGNVALPTDMIKVLKTQDENYVRTMRASNMKKIDKLKNQLSNIIDLTKDTVSLANEDLDVLRQAGLFSKPKGSGKGKKRHLVFVEDGEKYQPQSESPTPTKHSQATDDANEPADLGWIIPSSGKRKRKVEEDLEKHDGNIDEDAGKDDDFPDDLDDFGSGFEGSHTSAPTHTRLIKELSARLHRDNQLRYAQREFEMQRLMMGKGARKKICGAEPVDGDEDDGDDDDALDARGGRSSKKSVKKVDEATYKPRVYKWKLERRR</sequence>
<organism evidence="7 8">
    <name type="scientific">Marasmius tenuissimus</name>
    <dbReference type="NCBI Taxonomy" id="585030"/>
    <lineage>
        <taxon>Eukaryota</taxon>
        <taxon>Fungi</taxon>
        <taxon>Dikarya</taxon>
        <taxon>Basidiomycota</taxon>
        <taxon>Agaricomycotina</taxon>
        <taxon>Agaricomycetes</taxon>
        <taxon>Agaricomycetidae</taxon>
        <taxon>Agaricales</taxon>
        <taxon>Marasmiineae</taxon>
        <taxon>Marasmiaceae</taxon>
        <taxon>Marasmius</taxon>
    </lineage>
</organism>
<comment type="caution">
    <text evidence="7">The sequence shown here is derived from an EMBL/GenBank/DDBJ whole genome shotgun (WGS) entry which is preliminary data.</text>
</comment>
<protein>
    <recommendedName>
        <fullName evidence="9">U3 small nucleolar RNA-associated protein 11</fullName>
    </recommendedName>
</protein>
<reference evidence="7 8" key="1">
    <citation type="submission" date="2024-05" db="EMBL/GenBank/DDBJ databases">
        <title>A draft genome resource for the thread blight pathogen Marasmius tenuissimus strain MS-2.</title>
        <authorList>
            <person name="Yulfo-Soto G.E."/>
            <person name="Baruah I.K."/>
            <person name="Amoako-Attah I."/>
            <person name="Bukari Y."/>
            <person name="Meinhardt L.W."/>
            <person name="Bailey B.A."/>
            <person name="Cohen S.P."/>
        </authorList>
    </citation>
    <scope>NUCLEOTIDE SEQUENCE [LARGE SCALE GENOMIC DNA]</scope>
    <source>
        <strain evidence="7 8">MS-2</strain>
    </source>
</reference>
<evidence type="ECO:0000256" key="6">
    <source>
        <dbReference type="SAM" id="MobiDB-lite"/>
    </source>
</evidence>
<keyword evidence="8" id="KW-1185">Reference proteome</keyword>
<feature type="compositionally biased region" description="Basic and acidic residues" evidence="6">
    <location>
        <begin position="209"/>
        <end position="220"/>
    </location>
</feature>
<evidence type="ECO:0000256" key="3">
    <source>
        <dbReference type="ARBA" id="ARBA00008105"/>
    </source>
</evidence>
<evidence type="ECO:0000313" key="7">
    <source>
        <dbReference type="EMBL" id="KAL0071753.1"/>
    </source>
</evidence>
<feature type="compositionally biased region" description="Polar residues" evidence="6">
    <location>
        <begin position="172"/>
        <end position="188"/>
    </location>
</feature>